<dbReference type="Gene3D" id="1.10.443.10">
    <property type="entry name" value="Intergrase catalytic core"/>
    <property type="match status" value="1"/>
</dbReference>
<dbReference type="InterPro" id="IPR025269">
    <property type="entry name" value="SAM-like_dom"/>
</dbReference>
<sequence length="450" mass="53102">MASISPIIRTKGQTSTIYIRLRSGRKHDYTISTGLTIDGKKWNIKTKRPKETTAELKQLKNILDAIVSHIQENLNNITTDGLEPSKRWLETTYNKFTNKEEKEQNASIEYWIKYIIDNPNLFENSIGEKGLSINRIRQLNTLFKVFKKYQKNHVYKIVEIDQFFYDNFNHWLLNKEKYGHNTAKKYSDDLIAIGRHARRYKIPVSQELDYIKRIKTRSSKTIVLEHDEILRIENLEITNERLLNTRKWFLLGLQVAQRISDLLPLTEYNIQYHPDLDHNLTKCFVFTQKKSQNTKEIVIPIDEVIEEIIKDGLPTPISDQRFNEYLKEICKMAEIDRPTKGAISKTIEIDGKKRKRNIEGVYPKWQLITSHTLRKTATTHYYQVFGAKVKHITGHSKEETVNIYVNQDRSRKLSQVKKLRNEYNQLLKIKEELKPNDKPKMTVLKKVENQ</sequence>
<dbReference type="InterPro" id="IPR010998">
    <property type="entry name" value="Integrase_recombinase_N"/>
</dbReference>
<evidence type="ECO:0000313" key="7">
    <source>
        <dbReference type="Proteomes" id="UP000184109"/>
    </source>
</evidence>
<dbReference type="OrthoDB" id="892893at2"/>
<dbReference type="SUPFAM" id="SSF56349">
    <property type="entry name" value="DNA breaking-rejoining enzymes"/>
    <property type="match status" value="1"/>
</dbReference>
<proteinExistence type="predicted"/>
<name>A0A1M5T4N6_9FLAO</name>
<dbReference type="InterPro" id="IPR035386">
    <property type="entry name" value="Arm-DNA-bind_5"/>
</dbReference>
<reference evidence="7" key="1">
    <citation type="submission" date="2016-11" db="EMBL/GenBank/DDBJ databases">
        <authorList>
            <person name="Varghese N."/>
            <person name="Submissions S."/>
        </authorList>
    </citation>
    <scope>NUCLEOTIDE SEQUENCE [LARGE SCALE GENOMIC DNA]</scope>
    <source>
        <strain evidence="7">DSM 100572</strain>
    </source>
</reference>
<evidence type="ECO:0000256" key="1">
    <source>
        <dbReference type="ARBA" id="ARBA00023125"/>
    </source>
</evidence>
<evidence type="ECO:0000259" key="4">
    <source>
        <dbReference type="Pfam" id="PF13102"/>
    </source>
</evidence>
<dbReference type="GO" id="GO:0003677">
    <property type="term" value="F:DNA binding"/>
    <property type="evidence" value="ECO:0007669"/>
    <property type="project" value="UniProtKB-KW"/>
</dbReference>
<dbReference type="InterPro" id="IPR002104">
    <property type="entry name" value="Integrase_catalytic"/>
</dbReference>
<keyword evidence="7" id="KW-1185">Reference proteome</keyword>
<dbReference type="InterPro" id="IPR013762">
    <property type="entry name" value="Integrase-like_cat_sf"/>
</dbReference>
<keyword evidence="2" id="KW-0233">DNA recombination</keyword>
<evidence type="ECO:0000256" key="2">
    <source>
        <dbReference type="ARBA" id="ARBA00023172"/>
    </source>
</evidence>
<dbReference type="Pfam" id="PF00589">
    <property type="entry name" value="Phage_integrase"/>
    <property type="match status" value="1"/>
</dbReference>
<organism evidence="6 7">
    <name type="scientific">Wenyingzhuangia marina</name>
    <dbReference type="NCBI Taxonomy" id="1195760"/>
    <lineage>
        <taxon>Bacteria</taxon>
        <taxon>Pseudomonadati</taxon>
        <taxon>Bacteroidota</taxon>
        <taxon>Flavobacteriia</taxon>
        <taxon>Flavobacteriales</taxon>
        <taxon>Flavobacteriaceae</taxon>
        <taxon>Wenyingzhuangia</taxon>
    </lineage>
</organism>
<dbReference type="InterPro" id="IPR011010">
    <property type="entry name" value="DNA_brk_join_enz"/>
</dbReference>
<dbReference type="Gene3D" id="1.10.150.130">
    <property type="match status" value="1"/>
</dbReference>
<dbReference type="Proteomes" id="UP000184109">
    <property type="component" value="Unassembled WGS sequence"/>
</dbReference>
<dbReference type="Pfam" id="PF13102">
    <property type="entry name" value="Phage_int_SAM_5"/>
    <property type="match status" value="1"/>
</dbReference>
<dbReference type="GO" id="GO:0006310">
    <property type="term" value="P:DNA recombination"/>
    <property type="evidence" value="ECO:0007669"/>
    <property type="project" value="UniProtKB-KW"/>
</dbReference>
<gene>
    <name evidence="6" type="ORF">SAMN05444281_0693</name>
</gene>
<feature type="domain" description="Arm DNA-binding" evidence="5">
    <location>
        <begin position="12"/>
        <end position="80"/>
    </location>
</feature>
<dbReference type="RefSeq" id="WP_073118262.1">
    <property type="nucleotide sequence ID" value="NZ_BMEN01000001.1"/>
</dbReference>
<accession>A0A1M5T4N6</accession>
<feature type="domain" description="Tyr recombinase" evidence="3">
    <location>
        <begin position="223"/>
        <end position="409"/>
    </location>
</feature>
<dbReference type="EMBL" id="FQXQ01000001">
    <property type="protein sequence ID" value="SHH45717.1"/>
    <property type="molecule type" value="Genomic_DNA"/>
</dbReference>
<feature type="domain" description="Phage integrase SAM-like" evidence="4">
    <location>
        <begin position="129"/>
        <end position="201"/>
    </location>
</feature>
<evidence type="ECO:0000259" key="5">
    <source>
        <dbReference type="Pfam" id="PF17293"/>
    </source>
</evidence>
<keyword evidence="1" id="KW-0238">DNA-binding</keyword>
<protein>
    <submittedName>
        <fullName evidence="6">Phage integrase family protein</fullName>
    </submittedName>
</protein>
<evidence type="ECO:0000259" key="3">
    <source>
        <dbReference type="Pfam" id="PF00589"/>
    </source>
</evidence>
<dbReference type="AlphaFoldDB" id="A0A1M5T4N6"/>
<dbReference type="GO" id="GO:0015074">
    <property type="term" value="P:DNA integration"/>
    <property type="evidence" value="ECO:0007669"/>
    <property type="project" value="InterPro"/>
</dbReference>
<evidence type="ECO:0000313" key="6">
    <source>
        <dbReference type="EMBL" id="SHH45717.1"/>
    </source>
</evidence>
<dbReference type="Pfam" id="PF17293">
    <property type="entry name" value="Arm-DNA-bind_5"/>
    <property type="match status" value="1"/>
</dbReference>
<dbReference type="STRING" id="1195760.SAMN05444281_0693"/>